<organism evidence="3 4">
    <name type="scientific">Candidatus Syntrophocurvum alkaliphilum</name>
    <dbReference type="NCBI Taxonomy" id="2293317"/>
    <lineage>
        <taxon>Bacteria</taxon>
        <taxon>Bacillati</taxon>
        <taxon>Bacillota</taxon>
        <taxon>Clostridia</taxon>
        <taxon>Eubacteriales</taxon>
        <taxon>Syntrophomonadaceae</taxon>
        <taxon>Candidatus Syntrophocurvum</taxon>
    </lineage>
</organism>
<dbReference type="Pfam" id="PF14803">
    <property type="entry name" value="Zn_ribbon_Nudix"/>
    <property type="match status" value="1"/>
</dbReference>
<name>A0A6I6DFK3_9FIRM</name>
<dbReference type="PANTHER" id="PTHR43736:SF1">
    <property type="entry name" value="DIHYDRONEOPTERIN TRIPHOSPHATE DIPHOSPHATASE"/>
    <property type="match status" value="1"/>
</dbReference>
<feature type="domain" description="Nudix hydrolase" evidence="2">
    <location>
        <begin position="41"/>
        <end position="167"/>
    </location>
</feature>
<comment type="similarity">
    <text evidence="1">Belongs to the Nudix hydrolase family.</text>
</comment>
<dbReference type="SUPFAM" id="SSF55811">
    <property type="entry name" value="Nudix"/>
    <property type="match status" value="1"/>
</dbReference>
<dbReference type="InterPro" id="IPR000086">
    <property type="entry name" value="NUDIX_hydrolase_dom"/>
</dbReference>
<dbReference type="Gene3D" id="2.20.70.10">
    <property type="match status" value="1"/>
</dbReference>
<protein>
    <submittedName>
        <fullName evidence="3">NUDIX hydrolase</fullName>
    </submittedName>
</protein>
<sequence length="174" mass="20093">MIKQRFFYCPKCGSELNYQIHITGDIPRLTCTDCSYILFENPAVGVAAIVFNEKNEILLGKRKYGKRKGLWCIPCGYLEYHEDVYDGTKREFKEETNLDINIDRVYDVHSNFHDPEKHSVGIWFLGDIIGGYPEARDDLTDIGFFNLNNLPELAFSTDKKVIKKLKEDCPTNNV</sequence>
<keyword evidence="3" id="KW-0378">Hydrolase</keyword>
<reference evidence="4" key="1">
    <citation type="journal article" date="2019" name="Microbiology">
        <title>Complete Genome Sequence of an Uncultured Bacterium of the Candidate Phylum Bipolaricaulota.</title>
        <authorList>
            <person name="Kadnikov V.V."/>
            <person name="Mardanov A.V."/>
            <person name="Beletsky A.V."/>
            <person name="Frank Y.A."/>
            <person name="Karnachuk O.V."/>
            <person name="Ravin N.V."/>
        </authorList>
    </citation>
    <scope>NUCLEOTIDE SEQUENCE [LARGE SCALE GENOMIC DNA]</scope>
</reference>
<dbReference type="GO" id="GO:0016787">
    <property type="term" value="F:hydrolase activity"/>
    <property type="evidence" value="ECO:0007669"/>
    <property type="project" value="UniProtKB-KW"/>
</dbReference>
<dbReference type="PANTHER" id="PTHR43736">
    <property type="entry name" value="ADP-RIBOSE PYROPHOSPHATASE"/>
    <property type="match status" value="1"/>
</dbReference>
<dbReference type="AlphaFoldDB" id="A0A6I6DFK3"/>
<evidence type="ECO:0000259" key="2">
    <source>
        <dbReference type="PROSITE" id="PS51462"/>
    </source>
</evidence>
<proteinExistence type="inferred from homology"/>
<dbReference type="Gene3D" id="3.90.79.10">
    <property type="entry name" value="Nucleoside Triphosphate Pyrophosphohydrolase"/>
    <property type="match status" value="1"/>
</dbReference>
<keyword evidence="4" id="KW-1185">Reference proteome</keyword>
<dbReference type="InterPro" id="IPR029401">
    <property type="entry name" value="Nudix_N"/>
</dbReference>
<gene>
    <name evidence="3" type="ORF">SYNTR_0801</name>
</gene>
<evidence type="ECO:0000313" key="3">
    <source>
        <dbReference type="EMBL" id="QGT99394.1"/>
    </source>
</evidence>
<dbReference type="Pfam" id="PF00293">
    <property type="entry name" value="NUDIX"/>
    <property type="match status" value="1"/>
</dbReference>
<dbReference type="CDD" id="cd04678">
    <property type="entry name" value="NUDIX_MTH2_Nudt15"/>
    <property type="match status" value="1"/>
</dbReference>
<dbReference type="InterPro" id="IPR015797">
    <property type="entry name" value="NUDIX_hydrolase-like_dom_sf"/>
</dbReference>
<dbReference type="KEGG" id="salq:SYNTR_0801"/>
<dbReference type="Proteomes" id="UP000426444">
    <property type="component" value="Chromosome"/>
</dbReference>
<dbReference type="RefSeq" id="WP_197079182.1">
    <property type="nucleotide sequence ID" value="NZ_CP046457.1"/>
</dbReference>
<evidence type="ECO:0000313" key="4">
    <source>
        <dbReference type="Proteomes" id="UP000426444"/>
    </source>
</evidence>
<evidence type="ECO:0000256" key="1">
    <source>
        <dbReference type="ARBA" id="ARBA00005582"/>
    </source>
</evidence>
<dbReference type="EMBL" id="CP046457">
    <property type="protein sequence ID" value="QGT99394.1"/>
    <property type="molecule type" value="Genomic_DNA"/>
</dbReference>
<dbReference type="PROSITE" id="PS51462">
    <property type="entry name" value="NUDIX"/>
    <property type="match status" value="1"/>
</dbReference>
<accession>A0A6I6DFK3</accession>